<dbReference type="GO" id="GO:0008270">
    <property type="term" value="F:zinc ion binding"/>
    <property type="evidence" value="ECO:0007669"/>
    <property type="project" value="UniProtKB-KW"/>
</dbReference>
<reference evidence="4" key="1">
    <citation type="submission" date="2023-03" db="EMBL/GenBank/DDBJ databases">
        <title>Chromosome-scale reference genome and RAD-based genetic map of yellow starthistle (Centaurea solstitialis) reveal putative structural variation and QTLs associated with invader traits.</title>
        <authorList>
            <person name="Reatini B."/>
            <person name="Cang F.A."/>
            <person name="Jiang Q."/>
            <person name="Mckibben M.T.W."/>
            <person name="Barker M.S."/>
            <person name="Rieseberg L.H."/>
            <person name="Dlugosch K.M."/>
        </authorList>
    </citation>
    <scope>NUCLEOTIDE SEQUENCE</scope>
    <source>
        <strain evidence="4">CAN-66</strain>
        <tissue evidence="4">Leaf</tissue>
    </source>
</reference>
<name>A0AA38STC9_9ASTR</name>
<feature type="compositionally biased region" description="Basic residues" evidence="2">
    <location>
        <begin position="266"/>
        <end position="279"/>
    </location>
</feature>
<dbReference type="Gene3D" id="4.10.60.10">
    <property type="entry name" value="Zinc finger, CCHC-type"/>
    <property type="match status" value="1"/>
</dbReference>
<gene>
    <name evidence="4" type="ORF">OSB04_020806</name>
</gene>
<evidence type="ECO:0000259" key="3">
    <source>
        <dbReference type="PROSITE" id="PS50158"/>
    </source>
</evidence>
<protein>
    <recommendedName>
        <fullName evidence="3">CCHC-type domain-containing protein</fullName>
    </recommendedName>
</protein>
<dbReference type="PROSITE" id="PS50158">
    <property type="entry name" value="ZF_CCHC"/>
    <property type="match status" value="1"/>
</dbReference>
<evidence type="ECO:0000256" key="1">
    <source>
        <dbReference type="PROSITE-ProRule" id="PRU00047"/>
    </source>
</evidence>
<sequence>MASTVTSTNNLSLRSILEKDKLTGSNFLDWERNLMIVLRHERKWYVLEEPLGEAPPANAPAAAKNAHKKHSDDLLDVACLMLATMSPDLQTGLINTNAYDMIRQLRDMFQTQARTERYHATKAFNECKMVKGTSVSDHVMKMKRHLDHLERLGHPVPLQLATDTILNSLSEDYRPFVVNYNMNNMEKILFFRTVTRTSLVRGPPKTQQKTIAELHSMLKTAELNMGNKNKTKDVLMVKDGGVKKKNGQASTSKGKGPVQAIQSAPKKGKGKGKGKKVKPNKARTENRCFICNEIGHWRQNCPKRHEAGSYDQLLNNRYKCCGLKVAQIFDRVANIGRDPRLRLLLGVKS</sequence>
<dbReference type="Proteomes" id="UP001172457">
    <property type="component" value="Chromosome 5"/>
</dbReference>
<dbReference type="SUPFAM" id="SSF57756">
    <property type="entry name" value="Retrovirus zinc finger-like domains"/>
    <property type="match status" value="1"/>
</dbReference>
<dbReference type="PANTHER" id="PTHR47481:SF7">
    <property type="entry name" value="CCHC-TYPE DOMAIN-CONTAINING PROTEIN"/>
    <property type="match status" value="1"/>
</dbReference>
<comment type="caution">
    <text evidence="4">The sequence shown here is derived from an EMBL/GenBank/DDBJ whole genome shotgun (WGS) entry which is preliminary data.</text>
</comment>
<dbReference type="InterPro" id="IPR001878">
    <property type="entry name" value="Znf_CCHC"/>
</dbReference>
<dbReference type="GO" id="GO:0003676">
    <property type="term" value="F:nucleic acid binding"/>
    <property type="evidence" value="ECO:0007669"/>
    <property type="project" value="InterPro"/>
</dbReference>
<keyword evidence="1" id="KW-0862">Zinc</keyword>
<accession>A0AA38STC9</accession>
<dbReference type="PANTHER" id="PTHR47481">
    <property type="match status" value="1"/>
</dbReference>
<feature type="domain" description="CCHC-type" evidence="3">
    <location>
        <begin position="287"/>
        <end position="303"/>
    </location>
</feature>
<dbReference type="AlphaFoldDB" id="A0AA38STC9"/>
<evidence type="ECO:0000313" key="4">
    <source>
        <dbReference type="EMBL" id="KAJ9548263.1"/>
    </source>
</evidence>
<keyword evidence="5" id="KW-1185">Reference proteome</keyword>
<keyword evidence="1" id="KW-0863">Zinc-finger</keyword>
<dbReference type="Pfam" id="PF14223">
    <property type="entry name" value="Retrotran_gag_2"/>
    <property type="match status" value="1"/>
</dbReference>
<dbReference type="SMART" id="SM00343">
    <property type="entry name" value="ZnF_C2HC"/>
    <property type="match status" value="1"/>
</dbReference>
<feature type="region of interest" description="Disordered" evidence="2">
    <location>
        <begin position="242"/>
        <end position="279"/>
    </location>
</feature>
<dbReference type="Pfam" id="PF00098">
    <property type="entry name" value="zf-CCHC"/>
    <property type="match status" value="1"/>
</dbReference>
<organism evidence="4 5">
    <name type="scientific">Centaurea solstitialis</name>
    <name type="common">yellow star-thistle</name>
    <dbReference type="NCBI Taxonomy" id="347529"/>
    <lineage>
        <taxon>Eukaryota</taxon>
        <taxon>Viridiplantae</taxon>
        <taxon>Streptophyta</taxon>
        <taxon>Embryophyta</taxon>
        <taxon>Tracheophyta</taxon>
        <taxon>Spermatophyta</taxon>
        <taxon>Magnoliopsida</taxon>
        <taxon>eudicotyledons</taxon>
        <taxon>Gunneridae</taxon>
        <taxon>Pentapetalae</taxon>
        <taxon>asterids</taxon>
        <taxon>campanulids</taxon>
        <taxon>Asterales</taxon>
        <taxon>Asteraceae</taxon>
        <taxon>Carduoideae</taxon>
        <taxon>Cardueae</taxon>
        <taxon>Centaureinae</taxon>
        <taxon>Centaurea</taxon>
    </lineage>
</organism>
<proteinExistence type="predicted"/>
<evidence type="ECO:0000313" key="5">
    <source>
        <dbReference type="Proteomes" id="UP001172457"/>
    </source>
</evidence>
<dbReference type="InterPro" id="IPR036875">
    <property type="entry name" value="Znf_CCHC_sf"/>
</dbReference>
<keyword evidence="1" id="KW-0479">Metal-binding</keyword>
<evidence type="ECO:0000256" key="2">
    <source>
        <dbReference type="SAM" id="MobiDB-lite"/>
    </source>
</evidence>
<dbReference type="EMBL" id="JARYMX010000005">
    <property type="protein sequence ID" value="KAJ9548263.1"/>
    <property type="molecule type" value="Genomic_DNA"/>
</dbReference>